<comment type="caution">
    <text evidence="1">The sequence shown here is derived from an EMBL/GenBank/DDBJ whole genome shotgun (WGS) entry which is preliminary data.</text>
</comment>
<sequence>MALGTSVCVVFHSDSFGTFSFGNTSTTSSGTITIQTGANGQVSGTYQPNSLAGSKAVFVGVFLASNNTVCGTSGVSILTVPAAIATITVTTPATWTAGTPDTISIVARDSYNNPATATLTFTGSSLGIITPTGCVITGGVGDGFVWQGGGTWTDAVSFTKAQSQAILNVTAQNGKTATATFNILPAELATMSTAIVPGTVAVVGSLVELRVGLSDRWGNPVATTTVNWESQGLAATTTQTINGTASLTFTLGTKTGEYIVRAQAGTLTATITITAIIGTPILSQNLTACYGTVNKQVNLEVYLRDGAGNPCPGTAAWKLIEPLPAAASLSATTTTIDIQTGSASITLTPGTRSGVYVVRASVGTLTATFTITAAPDEPATIINTAITPGTTAMVGSQMVVSIGLSDKYGNQAATTTVTWQSQGIAATTTQTMNGTASLGFTLGTRSGVYIVKAQVGTLTATITITAIPGEPAIMTIMTTGTVTGVISQVELRVGLSDQWGNPVATKTISWQPIGSLTTQILAATTTQTINGTASLTFTLGTKTGEYIVRASFETLTATITITAVPGIPRLSQSFTHDSRTVGSGMSLEIGYRDESGNPGSGTVEWSLIEPLPAAAFLSATFTTINPQTGSATVTLTLGTKTGEYMVRLRIGALTATITITALPGEPATTITHGPVVAVVNSQVELRMGLFDQYGNSVATTTVNWEPVGTLSSQILAATTTQTTNGTATLGFTLGTKTGEYVVKATYDGRINTFTITAIHGTPLLFPVGSGQITGRVGEGCLLEVKVCDEYGNPATATVSWELGLTPATATLSATNTITDESGKARTTIILGDTSGTYTVRAKADGLSDTVLQIIAMAGTPTESNTTWVGPPPPATATANGTITVAVSICDGYENVVKEGAVNWVVIRGTNTVATITTNIVEGKAEFYCKLGTIAGTYTVNAKFGAILLKSFSARVNPGIPILFQNFTTKTCLPGADIPLEIGYRDAFGNVVNGTVTWEIMQMPATASWSVITPIINPQTGSSTATLTVGSLTGAYVVRAMVGSLTVSFTITALTEGGASDELLIYPNPVKVQEWDKFTYPDGPWVKFGRFDGQVTVRIYDVSGSLIRIMENVPPDNFFVKWDLKNDDGVQVNSGIYLGITIANGKKMIGRFAVIR</sequence>
<evidence type="ECO:0000313" key="1">
    <source>
        <dbReference type="EMBL" id="PIY20637.1"/>
    </source>
</evidence>
<dbReference type="Proteomes" id="UP000231028">
    <property type="component" value="Unassembled WGS sequence"/>
</dbReference>
<reference evidence="2" key="1">
    <citation type="submission" date="2017-09" db="EMBL/GenBank/DDBJ databases">
        <title>Depth-based differentiation of microbial function through sediment-hosted aquifers and enrichment of novel symbionts in the deep terrestrial subsurface.</title>
        <authorList>
            <person name="Probst A.J."/>
            <person name="Ladd B."/>
            <person name="Jarett J.K."/>
            <person name="Geller-Mcgrath D.E."/>
            <person name="Sieber C.M.K."/>
            <person name="Emerson J.B."/>
            <person name="Anantharaman K."/>
            <person name="Thomas B.C."/>
            <person name="Malmstrom R."/>
            <person name="Stieglmeier M."/>
            <person name="Klingl A."/>
            <person name="Woyke T."/>
            <person name="Ryan C.M."/>
            <person name="Banfield J.F."/>
        </authorList>
    </citation>
    <scope>NUCLEOTIDE SEQUENCE [LARGE SCALE GENOMIC DNA]</scope>
</reference>
<dbReference type="Gene3D" id="2.60.40.4070">
    <property type="match status" value="1"/>
</dbReference>
<name>A0A2M7P4W1_9BACT</name>
<organism evidence="1 2">
    <name type="scientific">Candidatus Desantisbacteria bacterium CG_4_10_14_3_um_filter_40_18</name>
    <dbReference type="NCBI Taxonomy" id="1974544"/>
    <lineage>
        <taxon>Bacteria</taxon>
        <taxon>Candidatus Desantisiibacteriota</taxon>
    </lineage>
</organism>
<dbReference type="InterPro" id="IPR013783">
    <property type="entry name" value="Ig-like_fold"/>
</dbReference>
<dbReference type="InterPro" id="IPR008964">
    <property type="entry name" value="Invasin/intimin_cell_adhesion"/>
</dbReference>
<dbReference type="Gene3D" id="2.60.40.10">
    <property type="entry name" value="Immunoglobulins"/>
    <property type="match status" value="6"/>
</dbReference>
<proteinExistence type="predicted"/>
<dbReference type="EMBL" id="PFKI01000002">
    <property type="protein sequence ID" value="PIY20637.1"/>
    <property type="molecule type" value="Genomic_DNA"/>
</dbReference>
<evidence type="ECO:0000313" key="2">
    <source>
        <dbReference type="Proteomes" id="UP000231028"/>
    </source>
</evidence>
<dbReference type="SUPFAM" id="SSF49373">
    <property type="entry name" value="Invasin/intimin cell-adhesion fragments"/>
    <property type="match status" value="6"/>
</dbReference>
<dbReference type="AlphaFoldDB" id="A0A2M7P4W1"/>
<accession>A0A2M7P4W1</accession>
<evidence type="ECO:0008006" key="3">
    <source>
        <dbReference type="Google" id="ProtNLM"/>
    </source>
</evidence>
<gene>
    <name evidence="1" type="ORF">COZ13_00040</name>
</gene>
<protein>
    <recommendedName>
        <fullName evidence="3">Big-1 domain-containing protein</fullName>
    </recommendedName>
</protein>